<dbReference type="eggNOG" id="ENOG50335ZS">
    <property type="taxonomic scope" value="Bacteria"/>
</dbReference>
<evidence type="ECO:0000313" key="2">
    <source>
        <dbReference type="EMBL" id="ADB15185.1"/>
    </source>
</evidence>
<dbReference type="OrthoDB" id="289875at2"/>
<evidence type="ECO:0000313" key="3">
    <source>
        <dbReference type="Proteomes" id="UP000001887"/>
    </source>
</evidence>
<dbReference type="Proteomes" id="UP000001887">
    <property type="component" value="Chromosome"/>
</dbReference>
<organism evidence="2 3">
    <name type="scientific">Pirellula staleyi (strain ATCC 27377 / DSM 6068 / ICPB 4128)</name>
    <name type="common">Pirella staleyi</name>
    <dbReference type="NCBI Taxonomy" id="530564"/>
    <lineage>
        <taxon>Bacteria</taxon>
        <taxon>Pseudomonadati</taxon>
        <taxon>Planctomycetota</taxon>
        <taxon>Planctomycetia</taxon>
        <taxon>Pirellulales</taxon>
        <taxon>Pirellulaceae</taxon>
        <taxon>Pirellula</taxon>
    </lineage>
</organism>
<accession>D2R3F4</accession>
<dbReference type="EMBL" id="CP001848">
    <property type="protein sequence ID" value="ADB15185.1"/>
    <property type="molecule type" value="Genomic_DNA"/>
</dbReference>
<evidence type="ECO:0000256" key="1">
    <source>
        <dbReference type="SAM" id="SignalP"/>
    </source>
</evidence>
<dbReference type="AlphaFoldDB" id="D2R3F4"/>
<protein>
    <recommendedName>
        <fullName evidence="4">Lipoprotein</fullName>
    </recommendedName>
</protein>
<keyword evidence="3" id="KW-1185">Reference proteome</keyword>
<dbReference type="HOGENOM" id="CLU_1593042_0_0_0"/>
<evidence type="ECO:0008006" key="4">
    <source>
        <dbReference type="Google" id="ProtNLM"/>
    </source>
</evidence>
<sequence length="167" mass="18109" precursor="true">MNRILPTLLAAFLMLVLGAVALPACAAEPKIPASVAKALQESKTFELYSLNPNVEDKPHDTNFQGWKILGKTSIDDAKTRASLVAALQKGVADNTDGIVAACFMPRHGIRLSHTGKTIDIVICFQCYSSKVFIDGKPTEGFIHTDSPRDTFNKVLKDAKVELPKGIE</sequence>
<reference evidence="2 3" key="1">
    <citation type="journal article" date="2009" name="Stand. Genomic Sci.">
        <title>Complete genome sequence of Pirellula staleyi type strain (ATCC 27377).</title>
        <authorList>
            <person name="Clum A."/>
            <person name="Tindall B.J."/>
            <person name="Sikorski J."/>
            <person name="Ivanova N."/>
            <person name="Mavrommatis K."/>
            <person name="Lucas S."/>
            <person name="Glavina del Rio T."/>
            <person name="Nolan M."/>
            <person name="Chen F."/>
            <person name="Tice H."/>
            <person name="Pitluck S."/>
            <person name="Cheng J.F."/>
            <person name="Chertkov O."/>
            <person name="Brettin T."/>
            <person name="Han C."/>
            <person name="Detter J.C."/>
            <person name="Kuske C."/>
            <person name="Bruce D."/>
            <person name="Goodwin L."/>
            <person name="Ovchinikova G."/>
            <person name="Pati A."/>
            <person name="Mikhailova N."/>
            <person name="Chen A."/>
            <person name="Palaniappan K."/>
            <person name="Land M."/>
            <person name="Hauser L."/>
            <person name="Chang Y.J."/>
            <person name="Jeffries C.D."/>
            <person name="Chain P."/>
            <person name="Rohde M."/>
            <person name="Goker M."/>
            <person name="Bristow J."/>
            <person name="Eisen J.A."/>
            <person name="Markowitz V."/>
            <person name="Hugenholtz P."/>
            <person name="Kyrpides N.C."/>
            <person name="Klenk H.P."/>
            <person name="Lapidus A."/>
        </authorList>
    </citation>
    <scope>NUCLEOTIDE SEQUENCE [LARGE SCALE GENOMIC DNA]</scope>
    <source>
        <strain evidence="3">ATCC 27377 / DSM 6068 / ICPB 4128</strain>
    </source>
</reference>
<feature type="chain" id="PRO_5003034558" description="Lipoprotein" evidence="1">
    <location>
        <begin position="27"/>
        <end position="167"/>
    </location>
</feature>
<feature type="signal peptide" evidence="1">
    <location>
        <begin position="1"/>
        <end position="26"/>
    </location>
</feature>
<gene>
    <name evidence="2" type="ordered locus">Psta_0497</name>
</gene>
<name>D2R3F4_PIRSD</name>
<proteinExistence type="predicted"/>
<keyword evidence="1" id="KW-0732">Signal</keyword>
<dbReference type="STRING" id="530564.Psta_0497"/>
<dbReference type="KEGG" id="psl:Psta_0497"/>